<evidence type="ECO:0000313" key="2">
    <source>
        <dbReference type="Proteomes" id="UP000234681"/>
    </source>
</evidence>
<gene>
    <name evidence="1" type="ORF">rCG_49205</name>
</gene>
<dbReference type="Proteomes" id="UP000234681">
    <property type="component" value="Chromosome 7"/>
</dbReference>
<name>A6IFE0_RAT</name>
<sequence>MMLLNQHVIVIMICPTLALLGAPVFRIDWDAHRYLYILINKNPLADY</sequence>
<dbReference type="AlphaFoldDB" id="A6IFE0"/>
<proteinExistence type="predicted"/>
<protein>
    <submittedName>
        <fullName evidence="1">RCG49205</fullName>
    </submittedName>
</protein>
<reference evidence="1 2" key="1">
    <citation type="submission" date="2005-09" db="EMBL/GenBank/DDBJ databases">
        <authorList>
            <person name="Mural R.J."/>
            <person name="Li P.W."/>
            <person name="Adams M.D."/>
            <person name="Amanatides P.G."/>
            <person name="Baden-Tillson H."/>
            <person name="Barnstead M."/>
            <person name="Chin S.H."/>
            <person name="Dew I."/>
            <person name="Evans C.A."/>
            <person name="Ferriera S."/>
            <person name="Flanigan M."/>
            <person name="Fosler C."/>
            <person name="Glodek A."/>
            <person name="Gu Z."/>
            <person name="Holt R.A."/>
            <person name="Jennings D."/>
            <person name="Kraft C.L."/>
            <person name="Lu F."/>
            <person name="Nguyen T."/>
            <person name="Nusskern D.R."/>
            <person name="Pfannkoch C.M."/>
            <person name="Sitter C."/>
            <person name="Sutton G.G."/>
            <person name="Venter J.C."/>
            <person name="Wang Z."/>
            <person name="Woodage T."/>
            <person name="Zheng X.H."/>
            <person name="Zhong F."/>
        </authorList>
    </citation>
    <scope>NUCLEOTIDE SEQUENCE [LARGE SCALE GENOMIC DNA]</scope>
    <source>
        <strain>BN</strain>
        <strain evidence="2">Sprague-Dawley</strain>
    </source>
</reference>
<accession>A6IFE0</accession>
<organism evidence="1 2">
    <name type="scientific">Rattus norvegicus</name>
    <name type="common">Rat</name>
    <dbReference type="NCBI Taxonomy" id="10116"/>
    <lineage>
        <taxon>Eukaryota</taxon>
        <taxon>Metazoa</taxon>
        <taxon>Chordata</taxon>
        <taxon>Craniata</taxon>
        <taxon>Vertebrata</taxon>
        <taxon>Euteleostomi</taxon>
        <taxon>Mammalia</taxon>
        <taxon>Eutheria</taxon>
        <taxon>Euarchontoglires</taxon>
        <taxon>Glires</taxon>
        <taxon>Rodentia</taxon>
        <taxon>Myomorpha</taxon>
        <taxon>Muroidea</taxon>
        <taxon>Muridae</taxon>
        <taxon>Murinae</taxon>
        <taxon>Rattus</taxon>
    </lineage>
</organism>
<evidence type="ECO:0000313" key="1">
    <source>
        <dbReference type="EMBL" id="EDM17108.1"/>
    </source>
</evidence>
<dbReference type="EMBL" id="CH473960">
    <property type="protein sequence ID" value="EDM17108.1"/>
    <property type="molecule type" value="Genomic_DNA"/>
</dbReference>
<feature type="non-terminal residue" evidence="1">
    <location>
        <position position="47"/>
    </location>
</feature>